<accession>A0A8K0J8A2</accession>
<evidence type="ECO:0000313" key="2">
    <source>
        <dbReference type="Proteomes" id="UP000811619"/>
    </source>
</evidence>
<evidence type="ECO:0000313" key="1">
    <source>
        <dbReference type="EMBL" id="KAG5926996.1"/>
    </source>
</evidence>
<sequence length="78" mass="8889">MDRSVWDFWSFGRRGTRCDWVVSDEGSRGSRGFSSVRGVRCAERCRFSTLGSRRDGEPLDEQVQWTLSVKGGRLGTKE</sequence>
<proteinExistence type="predicted"/>
<dbReference type="AlphaFoldDB" id="A0A8K0J8A2"/>
<reference evidence="1" key="1">
    <citation type="journal article" date="2020" name="bioRxiv">
        <title>Whole genome comparisons of ergot fungi reveals the divergence and evolution of species within the genus Claviceps are the result of varying mechanisms driving genome evolution and host range expansion.</title>
        <authorList>
            <person name="Wyka S.A."/>
            <person name="Mondo S.J."/>
            <person name="Liu M."/>
            <person name="Dettman J."/>
            <person name="Nalam V."/>
            <person name="Broders K.D."/>
        </authorList>
    </citation>
    <scope>NUCLEOTIDE SEQUENCE</scope>
    <source>
        <strain evidence="1">CCC 489</strain>
    </source>
</reference>
<dbReference type="Proteomes" id="UP000811619">
    <property type="component" value="Unassembled WGS sequence"/>
</dbReference>
<gene>
    <name evidence="1" type="ORF">E4U42_002713</name>
</gene>
<dbReference type="EMBL" id="SRPY01000219">
    <property type="protein sequence ID" value="KAG5926996.1"/>
    <property type="molecule type" value="Genomic_DNA"/>
</dbReference>
<organism evidence="1 2">
    <name type="scientific">Claviceps africana</name>
    <dbReference type="NCBI Taxonomy" id="83212"/>
    <lineage>
        <taxon>Eukaryota</taxon>
        <taxon>Fungi</taxon>
        <taxon>Dikarya</taxon>
        <taxon>Ascomycota</taxon>
        <taxon>Pezizomycotina</taxon>
        <taxon>Sordariomycetes</taxon>
        <taxon>Hypocreomycetidae</taxon>
        <taxon>Hypocreales</taxon>
        <taxon>Clavicipitaceae</taxon>
        <taxon>Claviceps</taxon>
    </lineage>
</organism>
<dbReference type="OrthoDB" id="10611430at2759"/>
<protein>
    <submittedName>
        <fullName evidence="1">Uncharacterized protein</fullName>
    </submittedName>
</protein>
<comment type="caution">
    <text evidence="1">The sequence shown here is derived from an EMBL/GenBank/DDBJ whole genome shotgun (WGS) entry which is preliminary data.</text>
</comment>
<name>A0A8K0J8A2_9HYPO</name>
<keyword evidence="2" id="KW-1185">Reference proteome</keyword>